<protein>
    <submittedName>
        <fullName evidence="1">Uncharacterized protein</fullName>
    </submittedName>
</protein>
<comment type="caution">
    <text evidence="1">The sequence shown here is derived from an EMBL/GenBank/DDBJ whole genome shotgun (WGS) entry which is preliminary data.</text>
</comment>
<accession>A0A218X0T6</accession>
<reference evidence="2" key="1">
    <citation type="journal article" date="2017" name="Plant J.">
        <title>The pomegranate (Punica granatum L.) genome and the genomics of punicalagin biosynthesis.</title>
        <authorList>
            <person name="Qin G."/>
            <person name="Xu C."/>
            <person name="Ming R."/>
            <person name="Tang H."/>
            <person name="Guyot R."/>
            <person name="Kramer E.M."/>
            <person name="Hu Y."/>
            <person name="Yi X."/>
            <person name="Qi Y."/>
            <person name="Xu X."/>
            <person name="Gao Z."/>
            <person name="Pan H."/>
            <person name="Jian J."/>
            <person name="Tian Y."/>
            <person name="Yue Z."/>
            <person name="Xu Y."/>
        </authorList>
    </citation>
    <scope>NUCLEOTIDE SEQUENCE [LARGE SCALE GENOMIC DNA]</scope>
    <source>
        <strain evidence="2">cv. Dabenzi</strain>
    </source>
</reference>
<dbReference type="Proteomes" id="UP000197138">
    <property type="component" value="Unassembled WGS sequence"/>
</dbReference>
<gene>
    <name evidence="1" type="ORF">CDL15_Pgr002966</name>
</gene>
<evidence type="ECO:0000313" key="2">
    <source>
        <dbReference type="Proteomes" id="UP000197138"/>
    </source>
</evidence>
<dbReference type="AlphaFoldDB" id="A0A218X0T6"/>
<evidence type="ECO:0000313" key="1">
    <source>
        <dbReference type="EMBL" id="OWM78795.1"/>
    </source>
</evidence>
<organism evidence="1 2">
    <name type="scientific">Punica granatum</name>
    <name type="common">Pomegranate</name>
    <dbReference type="NCBI Taxonomy" id="22663"/>
    <lineage>
        <taxon>Eukaryota</taxon>
        <taxon>Viridiplantae</taxon>
        <taxon>Streptophyta</taxon>
        <taxon>Embryophyta</taxon>
        <taxon>Tracheophyta</taxon>
        <taxon>Spermatophyta</taxon>
        <taxon>Magnoliopsida</taxon>
        <taxon>eudicotyledons</taxon>
        <taxon>Gunneridae</taxon>
        <taxon>Pentapetalae</taxon>
        <taxon>rosids</taxon>
        <taxon>malvids</taxon>
        <taxon>Myrtales</taxon>
        <taxon>Lythraceae</taxon>
        <taxon>Punica</taxon>
    </lineage>
</organism>
<dbReference type="EMBL" id="MTKT01002492">
    <property type="protein sequence ID" value="OWM78795.1"/>
    <property type="molecule type" value="Genomic_DNA"/>
</dbReference>
<name>A0A218X0T6_PUNGR</name>
<proteinExistence type="predicted"/>
<sequence>MTVSSLVCSCEIGGFGVMPRAPSPILSSLSSLEPWFDQPRTRGPRGWVHEPLRTLPWGLEPRGVARELSWWRVRNL</sequence>